<reference evidence="1 2" key="1">
    <citation type="journal article" date="2023" name="Sci. Data">
        <title>Genome assembly of the Korean intertidal mud-creeper Batillaria attramentaria.</title>
        <authorList>
            <person name="Patra A.K."/>
            <person name="Ho P.T."/>
            <person name="Jun S."/>
            <person name="Lee S.J."/>
            <person name="Kim Y."/>
            <person name="Won Y.J."/>
        </authorList>
    </citation>
    <scope>NUCLEOTIDE SEQUENCE [LARGE SCALE GENOMIC DNA]</scope>
    <source>
        <strain evidence="1">Wonlab-2016</strain>
    </source>
</reference>
<proteinExistence type="predicted"/>
<sequence>MECDVQLQYAPLNGTSGQPENDTGNVACRHDVSMIPLARRKLLSEKKVFRAMYSDNHRVRVLQSSSKHRMGGSKGFVCYGL</sequence>
<accession>A0ABD0KFZ3</accession>
<protein>
    <submittedName>
        <fullName evidence="1">Uncharacterized protein</fullName>
    </submittedName>
</protein>
<name>A0ABD0KFZ3_9CAEN</name>
<comment type="caution">
    <text evidence="1">The sequence shown here is derived from an EMBL/GenBank/DDBJ whole genome shotgun (WGS) entry which is preliminary data.</text>
</comment>
<dbReference type="AlphaFoldDB" id="A0ABD0KFZ3"/>
<evidence type="ECO:0000313" key="1">
    <source>
        <dbReference type="EMBL" id="KAK7485958.1"/>
    </source>
</evidence>
<keyword evidence="2" id="KW-1185">Reference proteome</keyword>
<dbReference type="Proteomes" id="UP001519460">
    <property type="component" value="Unassembled WGS sequence"/>
</dbReference>
<dbReference type="EMBL" id="JACVVK020000186">
    <property type="protein sequence ID" value="KAK7485958.1"/>
    <property type="molecule type" value="Genomic_DNA"/>
</dbReference>
<gene>
    <name evidence="1" type="ORF">BaRGS_00022824</name>
</gene>
<evidence type="ECO:0000313" key="2">
    <source>
        <dbReference type="Proteomes" id="UP001519460"/>
    </source>
</evidence>
<organism evidence="1 2">
    <name type="scientific">Batillaria attramentaria</name>
    <dbReference type="NCBI Taxonomy" id="370345"/>
    <lineage>
        <taxon>Eukaryota</taxon>
        <taxon>Metazoa</taxon>
        <taxon>Spiralia</taxon>
        <taxon>Lophotrochozoa</taxon>
        <taxon>Mollusca</taxon>
        <taxon>Gastropoda</taxon>
        <taxon>Caenogastropoda</taxon>
        <taxon>Sorbeoconcha</taxon>
        <taxon>Cerithioidea</taxon>
        <taxon>Batillariidae</taxon>
        <taxon>Batillaria</taxon>
    </lineage>
</organism>